<sequence>MMSWKIWNFLLFLVLSVVEGADRPPATGPCVLGTHKDSAKLKCTANGYFELVQCTNDGCVCVDPTTGHSASETLTSSPKIAPKCGSCHRKLAFLFSTATPPNDIPQCDSKTGDYLPVQCSQNGNVCFCVNPEDGTELEGTRGTKGSVKCASVDFSIDSGKGFSVVTDKKPVIDKPVANEFCKLLKVSGNSCNGKPKRVQYYFDYETFECLAFEYQGCGGNENRFNTVDECWSRCKLADFGTCSGNVGPFLESNGSPRICMGDPTGSKDCPSGYTCQMFAFMGLCCDTATQEMYLRNYRPTCSEGQKPTKLDLNGMPWTLIGKSCSDNFCPAGSTCKKQEIFAHCCESRRSPRSVEKTPNSISNDEEVVPESPVIMPQPVVTDPETKPKVCAEGPVRWYFEKSISACMAYRSCAGNVTGWPSAGTCNMRRLPMDIGPCSNWRTLLYNFESAPPSPPTIVCDGPEGKKDCPKGFSCRRGAFFAVCCNDAVEEMWTRNLYPTCKNGEHKLVKDVEGNALIGQRCEDNFCPEKANCVQEEHVAHCCLH</sequence>
<feature type="chain" id="PRO_5021011591" description="BPTI/Kunitz inhibitor domain-containing protein" evidence="3">
    <location>
        <begin position="21"/>
        <end position="544"/>
    </location>
</feature>
<dbReference type="PANTHER" id="PTHR47248:SF7">
    <property type="entry name" value="BPTI_KUNITZ INHIBITOR DOMAIN-CONTAINING PROTEIN"/>
    <property type="match status" value="1"/>
</dbReference>
<proteinExistence type="predicted"/>
<dbReference type="PROSITE" id="PS00280">
    <property type="entry name" value="BPTI_KUNITZ_1"/>
    <property type="match status" value="1"/>
</dbReference>
<dbReference type="GO" id="GO:0004867">
    <property type="term" value="F:serine-type endopeptidase inhibitor activity"/>
    <property type="evidence" value="ECO:0007669"/>
    <property type="project" value="InterPro"/>
</dbReference>
<dbReference type="InterPro" id="IPR002223">
    <property type="entry name" value="Kunitz_BPTI"/>
</dbReference>
<protein>
    <recommendedName>
        <fullName evidence="8">BPTI/Kunitz inhibitor domain-containing protein</fullName>
    </recommendedName>
</protein>
<dbReference type="InterPro" id="IPR052861">
    <property type="entry name" value="BPTI/Kunitz_domain"/>
</dbReference>
<dbReference type="InterPro" id="IPR000716">
    <property type="entry name" value="Thyroglobulin_1"/>
</dbReference>
<evidence type="ECO:0000259" key="5">
    <source>
        <dbReference type="PROSITE" id="PS51162"/>
    </source>
</evidence>
<feature type="domain" description="Thyroglobulin type-1" evidence="5">
    <location>
        <begin position="84"/>
        <end position="149"/>
    </location>
</feature>
<dbReference type="PROSITE" id="PS51162">
    <property type="entry name" value="THYROGLOBULIN_1_2"/>
    <property type="match status" value="1"/>
</dbReference>
<keyword evidence="7" id="KW-1185">Reference proteome</keyword>
<name>A0A4U5NX79_STECR</name>
<dbReference type="CDD" id="cd00109">
    <property type="entry name" value="Kunitz-type"/>
    <property type="match status" value="1"/>
</dbReference>
<feature type="disulfide bond" evidence="2">
    <location>
        <begin position="119"/>
        <end position="126"/>
    </location>
</feature>
<evidence type="ECO:0000256" key="3">
    <source>
        <dbReference type="SAM" id="SignalP"/>
    </source>
</evidence>
<reference evidence="6 7" key="1">
    <citation type="journal article" date="2015" name="Genome Biol.">
        <title>Comparative genomics of Steinernema reveals deeply conserved gene regulatory networks.</title>
        <authorList>
            <person name="Dillman A.R."/>
            <person name="Macchietto M."/>
            <person name="Porter C.F."/>
            <person name="Rogers A."/>
            <person name="Williams B."/>
            <person name="Antoshechkin I."/>
            <person name="Lee M.M."/>
            <person name="Goodwin Z."/>
            <person name="Lu X."/>
            <person name="Lewis E.E."/>
            <person name="Goodrich-Blair H."/>
            <person name="Stock S.P."/>
            <person name="Adams B.J."/>
            <person name="Sternberg P.W."/>
            <person name="Mortazavi A."/>
        </authorList>
    </citation>
    <scope>NUCLEOTIDE SEQUENCE [LARGE SCALE GENOMIC DNA]</scope>
    <source>
        <strain evidence="6 7">ALL</strain>
    </source>
</reference>
<dbReference type="CDD" id="cd00191">
    <property type="entry name" value="TY"/>
    <property type="match status" value="1"/>
</dbReference>
<gene>
    <name evidence="6" type="ORF">L596_012415</name>
</gene>
<keyword evidence="3" id="KW-0732">Signal</keyword>
<evidence type="ECO:0008006" key="8">
    <source>
        <dbReference type="Google" id="ProtNLM"/>
    </source>
</evidence>
<dbReference type="SMART" id="SM00131">
    <property type="entry name" value="KU"/>
    <property type="match status" value="1"/>
</dbReference>
<dbReference type="OrthoDB" id="4473401at2759"/>
<dbReference type="InterPro" id="IPR006150">
    <property type="entry name" value="Cys_repeat_1"/>
</dbReference>
<dbReference type="InterPro" id="IPR020901">
    <property type="entry name" value="Prtase_inh_Kunz-CS"/>
</dbReference>
<comment type="caution">
    <text evidence="2">Lacks conserved residue(s) required for the propagation of feature annotation.</text>
</comment>
<dbReference type="Proteomes" id="UP000298663">
    <property type="component" value="Unassembled WGS sequence"/>
</dbReference>
<dbReference type="PROSITE" id="PS50279">
    <property type="entry name" value="BPTI_KUNITZ_2"/>
    <property type="match status" value="1"/>
</dbReference>
<dbReference type="EMBL" id="AZBU02000003">
    <property type="protein sequence ID" value="TKR88126.1"/>
    <property type="molecule type" value="Genomic_DNA"/>
</dbReference>
<reference evidence="6 7" key="2">
    <citation type="journal article" date="2019" name="G3 (Bethesda)">
        <title>Hybrid Assembly of the Genome of the Entomopathogenic Nematode Steinernema carpocapsae Identifies the X-Chromosome.</title>
        <authorList>
            <person name="Serra L."/>
            <person name="Macchietto M."/>
            <person name="Macias-Munoz A."/>
            <person name="McGill C.J."/>
            <person name="Rodriguez I.M."/>
            <person name="Rodriguez B."/>
            <person name="Murad R."/>
            <person name="Mortazavi A."/>
        </authorList>
    </citation>
    <scope>NUCLEOTIDE SEQUENCE [LARGE SCALE GENOMIC DNA]</scope>
    <source>
        <strain evidence="6 7">ALL</strain>
    </source>
</reference>
<organism evidence="6 7">
    <name type="scientific">Steinernema carpocapsae</name>
    <name type="common">Entomopathogenic nematode</name>
    <dbReference type="NCBI Taxonomy" id="34508"/>
    <lineage>
        <taxon>Eukaryota</taxon>
        <taxon>Metazoa</taxon>
        <taxon>Ecdysozoa</taxon>
        <taxon>Nematoda</taxon>
        <taxon>Chromadorea</taxon>
        <taxon>Rhabditida</taxon>
        <taxon>Tylenchina</taxon>
        <taxon>Panagrolaimomorpha</taxon>
        <taxon>Strongyloidoidea</taxon>
        <taxon>Steinernematidae</taxon>
        <taxon>Steinernema</taxon>
    </lineage>
</organism>
<feature type="domain" description="BPTI/Kunitz inhibitor" evidence="4">
    <location>
        <begin position="181"/>
        <end position="234"/>
    </location>
</feature>
<evidence type="ECO:0000256" key="1">
    <source>
        <dbReference type="ARBA" id="ARBA00023157"/>
    </source>
</evidence>
<feature type="signal peptide" evidence="3">
    <location>
        <begin position="1"/>
        <end position="20"/>
    </location>
</feature>
<dbReference type="PANTHER" id="PTHR47248">
    <property type="entry name" value="PROTEIN CBG06772"/>
    <property type="match status" value="1"/>
</dbReference>
<dbReference type="AlphaFoldDB" id="A0A4U5NX79"/>
<dbReference type="SUPFAM" id="SSF57610">
    <property type="entry name" value="Thyroglobulin type-1 domain"/>
    <property type="match status" value="2"/>
</dbReference>
<dbReference type="InterPro" id="IPR036857">
    <property type="entry name" value="Thyroglobulin_1_sf"/>
</dbReference>
<dbReference type="Pfam" id="PF00014">
    <property type="entry name" value="Kunitz_BPTI"/>
    <property type="match status" value="1"/>
</dbReference>
<dbReference type="Gene3D" id="4.10.410.10">
    <property type="entry name" value="Pancreatic trypsin inhibitor Kunitz domain"/>
    <property type="match status" value="1"/>
</dbReference>
<keyword evidence="1 2" id="KW-1015">Disulfide bond</keyword>
<evidence type="ECO:0000259" key="4">
    <source>
        <dbReference type="PROSITE" id="PS50279"/>
    </source>
</evidence>
<evidence type="ECO:0000313" key="6">
    <source>
        <dbReference type="EMBL" id="TKR88126.1"/>
    </source>
</evidence>
<dbReference type="SMART" id="SM00211">
    <property type="entry name" value="TY"/>
    <property type="match status" value="2"/>
</dbReference>
<evidence type="ECO:0000313" key="7">
    <source>
        <dbReference type="Proteomes" id="UP000298663"/>
    </source>
</evidence>
<evidence type="ECO:0000256" key="2">
    <source>
        <dbReference type="PROSITE-ProRule" id="PRU00500"/>
    </source>
</evidence>
<dbReference type="Pfam" id="PF00086">
    <property type="entry name" value="Thyroglobulin_1"/>
    <property type="match status" value="2"/>
</dbReference>
<dbReference type="SMART" id="SM00289">
    <property type="entry name" value="WR1"/>
    <property type="match status" value="4"/>
</dbReference>
<dbReference type="Gene3D" id="4.10.800.10">
    <property type="entry name" value="Thyroglobulin type-1"/>
    <property type="match status" value="2"/>
</dbReference>
<comment type="caution">
    <text evidence="6">The sequence shown here is derived from an EMBL/GenBank/DDBJ whole genome shotgun (WGS) entry which is preliminary data.</text>
</comment>
<accession>A0A4U5NX79</accession>
<dbReference type="SUPFAM" id="SSF57362">
    <property type="entry name" value="BPTI-like"/>
    <property type="match status" value="1"/>
</dbReference>
<dbReference type="InterPro" id="IPR036880">
    <property type="entry name" value="Kunitz_BPTI_sf"/>
</dbReference>